<reference evidence="2" key="1">
    <citation type="submission" date="2023-03" db="EMBL/GenBank/DDBJ databases">
        <title>Massive genome expansion in bonnet fungi (Mycena s.s.) driven by repeated elements and novel gene families across ecological guilds.</title>
        <authorList>
            <consortium name="Lawrence Berkeley National Laboratory"/>
            <person name="Harder C.B."/>
            <person name="Miyauchi S."/>
            <person name="Viragh M."/>
            <person name="Kuo A."/>
            <person name="Thoen E."/>
            <person name="Andreopoulos B."/>
            <person name="Lu D."/>
            <person name="Skrede I."/>
            <person name="Drula E."/>
            <person name="Henrissat B."/>
            <person name="Morin E."/>
            <person name="Kohler A."/>
            <person name="Barry K."/>
            <person name="LaButti K."/>
            <person name="Morin E."/>
            <person name="Salamov A."/>
            <person name="Lipzen A."/>
            <person name="Mereny Z."/>
            <person name="Hegedus B."/>
            <person name="Baldrian P."/>
            <person name="Stursova M."/>
            <person name="Weitz H."/>
            <person name="Taylor A."/>
            <person name="Grigoriev I.V."/>
            <person name="Nagy L.G."/>
            <person name="Martin F."/>
            <person name="Kauserud H."/>
        </authorList>
    </citation>
    <scope>NUCLEOTIDE SEQUENCE</scope>
    <source>
        <strain evidence="2">CBHHK173m</strain>
    </source>
</reference>
<name>A0AAD6U9R6_9AGAR</name>
<gene>
    <name evidence="2" type="ORF">B0H15DRAFT_949122</name>
</gene>
<feature type="coiled-coil region" evidence="1">
    <location>
        <begin position="398"/>
        <end position="425"/>
    </location>
</feature>
<evidence type="ECO:0000313" key="3">
    <source>
        <dbReference type="Proteomes" id="UP001222325"/>
    </source>
</evidence>
<dbReference type="AlphaFoldDB" id="A0AAD6U9R6"/>
<evidence type="ECO:0000313" key="2">
    <source>
        <dbReference type="EMBL" id="KAJ7089876.1"/>
    </source>
</evidence>
<organism evidence="2 3">
    <name type="scientific">Mycena belliarum</name>
    <dbReference type="NCBI Taxonomy" id="1033014"/>
    <lineage>
        <taxon>Eukaryota</taxon>
        <taxon>Fungi</taxon>
        <taxon>Dikarya</taxon>
        <taxon>Basidiomycota</taxon>
        <taxon>Agaricomycotina</taxon>
        <taxon>Agaricomycetes</taxon>
        <taxon>Agaricomycetidae</taxon>
        <taxon>Agaricales</taxon>
        <taxon>Marasmiineae</taxon>
        <taxon>Mycenaceae</taxon>
        <taxon>Mycena</taxon>
    </lineage>
</organism>
<keyword evidence="3" id="KW-1185">Reference proteome</keyword>
<sequence>MAQISPYNDSMRLGMGFNSFTQRLCNYAVRPVGAGFEAHPDPPQYKTSAVPHSGNISNGYEVMWTAKFVNTMSEVAQSLNISGAPQIRCDFAPPGGAKTSASFNDTNTFAESDINYLIQVRVSHQRFNHTEFEFIPNLHQSEFTRLYGDSFISGFVEGGEFNALISVKLRDRSDADQVKQQLEAGIGFTATARDLDQSQSAPIDGEITIAVSWKCGGDILDGGMTEWTLNSLKAIVMEFPRKATTCPMRINALLTKYTSLKGFREKDIQGALNYENTGLYTAALLDAYLDYKCICRSIQQISRKVEQGEFALVAKEEMVELAELFTEAKEMPNGLSPYKGSIYGLVKARKDCRIEMLKIIREVDTVEEQPQVACDLTRPQQYLDPAMFRMLLPTTQDLKKARAAAAQEQLSCADLTRKLEISERERTAAEISALGLANELK</sequence>
<protein>
    <submittedName>
        <fullName evidence="2">Uncharacterized protein</fullName>
    </submittedName>
</protein>
<comment type="caution">
    <text evidence="2">The sequence shown here is derived from an EMBL/GenBank/DDBJ whole genome shotgun (WGS) entry which is preliminary data.</text>
</comment>
<dbReference type="EMBL" id="JARJCN010000023">
    <property type="protein sequence ID" value="KAJ7089876.1"/>
    <property type="molecule type" value="Genomic_DNA"/>
</dbReference>
<dbReference type="Proteomes" id="UP001222325">
    <property type="component" value="Unassembled WGS sequence"/>
</dbReference>
<evidence type="ECO:0000256" key="1">
    <source>
        <dbReference type="SAM" id="Coils"/>
    </source>
</evidence>
<accession>A0AAD6U9R6</accession>
<keyword evidence="1" id="KW-0175">Coiled coil</keyword>
<proteinExistence type="predicted"/>